<gene>
    <name evidence="1" type="ORF">GSOID_T00017729001</name>
</gene>
<dbReference type="Proteomes" id="UP000001307">
    <property type="component" value="Unassembled WGS sequence"/>
</dbReference>
<evidence type="ECO:0000313" key="2">
    <source>
        <dbReference type="Proteomes" id="UP000001307"/>
    </source>
</evidence>
<dbReference type="AlphaFoldDB" id="E4X390"/>
<evidence type="ECO:0000313" key="1">
    <source>
        <dbReference type="EMBL" id="CBY18094.1"/>
    </source>
</evidence>
<proteinExistence type="predicted"/>
<dbReference type="InParanoid" id="E4X390"/>
<reference evidence="1" key="1">
    <citation type="journal article" date="2010" name="Science">
        <title>Plasticity of animal genome architecture unmasked by rapid evolution of a pelagic tunicate.</title>
        <authorList>
            <person name="Denoeud F."/>
            <person name="Henriet S."/>
            <person name="Mungpakdee S."/>
            <person name="Aury J.M."/>
            <person name="Da Silva C."/>
            <person name="Brinkmann H."/>
            <person name="Mikhaleva J."/>
            <person name="Olsen L.C."/>
            <person name="Jubin C."/>
            <person name="Canestro C."/>
            <person name="Bouquet J.M."/>
            <person name="Danks G."/>
            <person name="Poulain J."/>
            <person name="Campsteijn C."/>
            <person name="Adamski M."/>
            <person name="Cross I."/>
            <person name="Yadetie F."/>
            <person name="Muffato M."/>
            <person name="Louis A."/>
            <person name="Butcher S."/>
            <person name="Tsagkogeorga G."/>
            <person name="Konrad A."/>
            <person name="Singh S."/>
            <person name="Jensen M.F."/>
            <person name="Cong E.H."/>
            <person name="Eikeseth-Otteraa H."/>
            <person name="Noel B."/>
            <person name="Anthouard V."/>
            <person name="Porcel B.M."/>
            <person name="Kachouri-Lafond R."/>
            <person name="Nishino A."/>
            <person name="Ugolini M."/>
            <person name="Chourrout P."/>
            <person name="Nishida H."/>
            <person name="Aasland R."/>
            <person name="Huzurbazar S."/>
            <person name="Westhof E."/>
            <person name="Delsuc F."/>
            <person name="Lehrach H."/>
            <person name="Reinhardt R."/>
            <person name="Weissenbach J."/>
            <person name="Roy S.W."/>
            <person name="Artiguenave F."/>
            <person name="Postlethwait J.H."/>
            <person name="Manak J.R."/>
            <person name="Thompson E.M."/>
            <person name="Jaillon O."/>
            <person name="Du Pasquier L."/>
            <person name="Boudinot P."/>
            <person name="Liberles D.A."/>
            <person name="Volff J.N."/>
            <person name="Philippe H."/>
            <person name="Lenhard B."/>
            <person name="Roest Crollius H."/>
            <person name="Wincker P."/>
            <person name="Chourrout D."/>
        </authorList>
    </citation>
    <scope>NUCLEOTIDE SEQUENCE [LARGE SCALE GENOMIC DNA]</scope>
</reference>
<dbReference type="EMBL" id="FN653023">
    <property type="protein sequence ID" value="CBY18094.1"/>
    <property type="molecule type" value="Genomic_DNA"/>
</dbReference>
<sequence length="593" mass="66140">MNSESTFANPSSINLWIKSTCITIDSSELGDFLPNLTYFTSYLLMQMKNSGFTTLARKELAFIFVIRDITGHIKAINSVTPTDALNHVVISLPKTKEFMLLNGIELDSPYTYGKLKKLTLLPSGIIHSLPQPWILKEPTCSLNWSQLWQILQNKTCPAARKLFCSSFISTAPDNQNQTNQSSLKMLLDPAPFNKKAVLNLLNSGVLYKNLNQESAEKWALCPDPHEGSEELHTQGLCPPAPNCGPITVKILPGKATLHYFWNGNKSLCKRNYHVDPRHENKRPDHRSLSPSTNFLLHDSYAQLTTEESKMGIDDKPNLAAGANPRRLTSKERASLEFTLFRRLPNVHYWSPNFLLPLINDSTVWRIWNGAFTLLQNRINQELSKRGNGIYNTIELISLLDICNASPQLSADALEDLNSFHAIVKPDIPLNWLENFKNIVTSALSTAINPSLPSATTFLQKGASAYLITMHPLLLTKMLPISQLPPNLGVCNLLTNPDTIAHSNLNWMVSHLTWRNAAIWDYNPYTVESLAATPSPHEMHANSNASPHSFATTPATESTCFHGNPNCPSYVANWLNPDSADTELLCDALCNLKT</sequence>
<name>E4X390_OIKDI</name>
<organism evidence="1">
    <name type="scientific">Oikopleura dioica</name>
    <name type="common">Tunicate</name>
    <dbReference type="NCBI Taxonomy" id="34765"/>
    <lineage>
        <taxon>Eukaryota</taxon>
        <taxon>Metazoa</taxon>
        <taxon>Chordata</taxon>
        <taxon>Tunicata</taxon>
        <taxon>Appendicularia</taxon>
        <taxon>Copelata</taxon>
        <taxon>Oikopleuridae</taxon>
        <taxon>Oikopleura</taxon>
    </lineage>
</organism>
<accession>E4X390</accession>
<protein>
    <submittedName>
        <fullName evidence="1">Uncharacterized protein</fullName>
    </submittedName>
</protein>
<keyword evidence="2" id="KW-1185">Reference proteome</keyword>